<dbReference type="KEGG" id="aol:S58_60170"/>
<sequence>MTPVTPTPRLEPNLIRMIACRIKHPRRLAIAGDPVPLEVGEMRRQGAERNARPYACNRALTVTRRTEANRRSPLKLGRLRPEAERARTAWRPLITDNGTT</sequence>
<dbReference type="HOGENOM" id="CLU_2300366_0_0_5"/>
<proteinExistence type="predicted"/>
<dbReference type="Proteomes" id="UP000011841">
    <property type="component" value="Chromosome"/>
</dbReference>
<dbReference type="AlphaFoldDB" id="M4ZDU2"/>
<evidence type="ECO:0000313" key="2">
    <source>
        <dbReference type="EMBL" id="BAM91993.1"/>
    </source>
</evidence>
<keyword evidence="3" id="KW-1185">Reference proteome</keyword>
<name>M4ZDU2_9BRAD</name>
<gene>
    <name evidence="2" type="ORF">S58_60170</name>
</gene>
<organism evidence="2 3">
    <name type="scientific">Bradyrhizobium oligotrophicum S58</name>
    <dbReference type="NCBI Taxonomy" id="1245469"/>
    <lineage>
        <taxon>Bacteria</taxon>
        <taxon>Pseudomonadati</taxon>
        <taxon>Pseudomonadota</taxon>
        <taxon>Alphaproteobacteria</taxon>
        <taxon>Hyphomicrobiales</taxon>
        <taxon>Nitrobacteraceae</taxon>
        <taxon>Bradyrhizobium</taxon>
    </lineage>
</organism>
<protein>
    <submittedName>
        <fullName evidence="2">Uncharacterized protein</fullName>
    </submittedName>
</protein>
<accession>M4ZDU2</accession>
<dbReference type="EMBL" id="AP012603">
    <property type="protein sequence ID" value="BAM91993.1"/>
    <property type="molecule type" value="Genomic_DNA"/>
</dbReference>
<reference evidence="2 3" key="1">
    <citation type="journal article" date="2013" name="Appl. Environ. Microbiol.">
        <title>Genome analysis suggests that the soil oligotrophic bacterium Agromonas oligotrophica (Bradyrhizobium oligotrophicum) is a nitrogen-fixing symbiont of Aeschynomene indica.</title>
        <authorList>
            <person name="Okubo T."/>
            <person name="Fukushima S."/>
            <person name="Itakura M."/>
            <person name="Oshima K."/>
            <person name="Longtonglang A."/>
            <person name="Teaumroong N."/>
            <person name="Mitsui H."/>
            <person name="Hattori M."/>
            <person name="Hattori R."/>
            <person name="Hattori T."/>
            <person name="Minamisawa K."/>
        </authorList>
    </citation>
    <scope>NUCLEOTIDE SEQUENCE [LARGE SCALE GENOMIC DNA]</scope>
    <source>
        <strain evidence="2 3">S58</strain>
    </source>
</reference>
<feature type="region of interest" description="Disordered" evidence="1">
    <location>
        <begin position="80"/>
        <end position="100"/>
    </location>
</feature>
<evidence type="ECO:0000313" key="3">
    <source>
        <dbReference type="Proteomes" id="UP000011841"/>
    </source>
</evidence>
<evidence type="ECO:0000256" key="1">
    <source>
        <dbReference type="SAM" id="MobiDB-lite"/>
    </source>
</evidence>